<dbReference type="AlphaFoldDB" id="A0A4V2F2E3"/>
<reference evidence="4 5" key="1">
    <citation type="submission" date="2019-02" db="EMBL/GenBank/DDBJ databases">
        <title>Genomic Encyclopedia of Type Strains, Phase IV (KMG-IV): sequencing the most valuable type-strain genomes for metagenomic binning, comparative biology and taxonomic classification.</title>
        <authorList>
            <person name="Goeker M."/>
        </authorList>
    </citation>
    <scope>NUCLEOTIDE SEQUENCE [LARGE SCALE GENOMIC DNA]</scope>
    <source>
        <strain evidence="4 5">DSM 45622</strain>
    </source>
</reference>
<dbReference type="GO" id="GO:0016787">
    <property type="term" value="F:hydrolase activity"/>
    <property type="evidence" value="ECO:0007669"/>
    <property type="project" value="UniProtKB-KW"/>
</dbReference>
<sequence length="283" mass="29338">MGTTDRSGDGWVTCARGHRHWGRYGAAGLLLVADGRVLLQLRAEWSHHGGTWGIPGGALARGETAVEGALRETLEEAGIVLPPSAVTGRSVVDHGGWSYATVLAAVEEVLPVVPDDGESDDLRWVPVDQVEDLLLHPGFAASWPGLAAAAGVRLRIVVDGANVVGSRPDGWWRDRAGAAQRLRDRLAGLEVPGDVLPDGLAPPLGSWSPEVVLVVEGAARRTIAVANGPGVVAAPGSGDDEIVRQAAEGTIVVTSDADLQSRCRAVGAVAVGASWLLRLLDAA</sequence>
<comment type="cofactor">
    <cofactor evidence="1">
        <name>Mg(2+)</name>
        <dbReference type="ChEBI" id="CHEBI:18420"/>
    </cofactor>
</comment>
<evidence type="ECO:0000313" key="5">
    <source>
        <dbReference type="Proteomes" id="UP000293638"/>
    </source>
</evidence>
<evidence type="ECO:0000259" key="3">
    <source>
        <dbReference type="PROSITE" id="PS51462"/>
    </source>
</evidence>
<dbReference type="CDD" id="cd18877">
    <property type="entry name" value="NUDIX_Hydrolase"/>
    <property type="match status" value="1"/>
</dbReference>
<dbReference type="Gene3D" id="3.90.79.10">
    <property type="entry name" value="Nucleoside Triphosphate Pyrophosphohydrolase"/>
    <property type="match status" value="1"/>
</dbReference>
<dbReference type="PROSITE" id="PS51462">
    <property type="entry name" value="NUDIX"/>
    <property type="match status" value="1"/>
</dbReference>
<keyword evidence="5" id="KW-1185">Reference proteome</keyword>
<dbReference type="InterPro" id="IPR015797">
    <property type="entry name" value="NUDIX_hydrolase-like_dom_sf"/>
</dbReference>
<dbReference type="OrthoDB" id="3404294at2"/>
<dbReference type="PANTHER" id="PTHR43046:SF2">
    <property type="entry name" value="8-OXO-DGTP DIPHOSPHATASE-RELATED"/>
    <property type="match status" value="1"/>
</dbReference>
<organism evidence="4 5">
    <name type="scientific">Motilibacter rhizosphaerae</name>
    <dbReference type="NCBI Taxonomy" id="598652"/>
    <lineage>
        <taxon>Bacteria</taxon>
        <taxon>Bacillati</taxon>
        <taxon>Actinomycetota</taxon>
        <taxon>Actinomycetes</taxon>
        <taxon>Motilibacterales</taxon>
        <taxon>Motilibacteraceae</taxon>
        <taxon>Motilibacter</taxon>
    </lineage>
</organism>
<accession>A0A4V2F2E3</accession>
<evidence type="ECO:0000313" key="4">
    <source>
        <dbReference type="EMBL" id="RZS77526.1"/>
    </source>
</evidence>
<dbReference type="Proteomes" id="UP000293638">
    <property type="component" value="Unassembled WGS sequence"/>
</dbReference>
<dbReference type="InterPro" id="IPR020084">
    <property type="entry name" value="NUDIX_hydrolase_CS"/>
</dbReference>
<keyword evidence="2" id="KW-0378">Hydrolase</keyword>
<gene>
    <name evidence="4" type="ORF">EV189_4034</name>
</gene>
<comment type="caution">
    <text evidence="4">The sequence shown here is derived from an EMBL/GenBank/DDBJ whole genome shotgun (WGS) entry which is preliminary data.</text>
</comment>
<dbReference type="InterPro" id="IPR000086">
    <property type="entry name" value="NUDIX_hydrolase_dom"/>
</dbReference>
<proteinExistence type="predicted"/>
<protein>
    <submittedName>
        <fullName evidence="4">ADP-ribose pyrophosphatase YjhB (NUDIX family)</fullName>
    </submittedName>
</protein>
<dbReference type="PROSITE" id="PS00893">
    <property type="entry name" value="NUDIX_BOX"/>
    <property type="match status" value="1"/>
</dbReference>
<dbReference type="PANTHER" id="PTHR43046">
    <property type="entry name" value="GDP-MANNOSE MANNOSYL HYDROLASE"/>
    <property type="match status" value="1"/>
</dbReference>
<dbReference type="SUPFAM" id="SSF55811">
    <property type="entry name" value="Nudix"/>
    <property type="match status" value="1"/>
</dbReference>
<evidence type="ECO:0000256" key="2">
    <source>
        <dbReference type="ARBA" id="ARBA00022801"/>
    </source>
</evidence>
<dbReference type="RefSeq" id="WP_130494751.1">
    <property type="nucleotide sequence ID" value="NZ_SGXD01000011.1"/>
</dbReference>
<dbReference type="EMBL" id="SGXD01000011">
    <property type="protein sequence ID" value="RZS77526.1"/>
    <property type="molecule type" value="Genomic_DNA"/>
</dbReference>
<evidence type="ECO:0000256" key="1">
    <source>
        <dbReference type="ARBA" id="ARBA00001946"/>
    </source>
</evidence>
<name>A0A4V2F2E3_9ACTN</name>
<dbReference type="Pfam" id="PF00293">
    <property type="entry name" value="NUDIX"/>
    <property type="match status" value="1"/>
</dbReference>
<feature type="domain" description="Nudix hydrolase" evidence="3">
    <location>
        <begin position="22"/>
        <end position="148"/>
    </location>
</feature>